<dbReference type="InterPro" id="IPR036457">
    <property type="entry name" value="PPM-type-like_dom_sf"/>
</dbReference>
<dbReference type="OrthoDB" id="9801841at2"/>
<feature type="compositionally biased region" description="Basic residues" evidence="1">
    <location>
        <begin position="318"/>
        <end position="327"/>
    </location>
</feature>
<dbReference type="EMBL" id="SNWD01000005">
    <property type="protein sequence ID" value="TDN83024.1"/>
    <property type="molecule type" value="Genomic_DNA"/>
</dbReference>
<dbReference type="SMART" id="SM00331">
    <property type="entry name" value="PP2C_SIG"/>
    <property type="match status" value="1"/>
</dbReference>
<dbReference type="Pfam" id="PF00481">
    <property type="entry name" value="PP2C"/>
    <property type="match status" value="1"/>
</dbReference>
<dbReference type="SUPFAM" id="SSF81606">
    <property type="entry name" value="PP2C-like"/>
    <property type="match status" value="1"/>
</dbReference>
<evidence type="ECO:0000256" key="1">
    <source>
        <dbReference type="SAM" id="MobiDB-lite"/>
    </source>
</evidence>
<evidence type="ECO:0000313" key="3">
    <source>
        <dbReference type="EMBL" id="TDN83024.1"/>
    </source>
</evidence>
<dbReference type="PROSITE" id="PS51746">
    <property type="entry name" value="PPM_2"/>
    <property type="match status" value="1"/>
</dbReference>
<evidence type="ECO:0000313" key="4">
    <source>
        <dbReference type="Proteomes" id="UP000295493"/>
    </source>
</evidence>
<keyword evidence="4" id="KW-1185">Reference proteome</keyword>
<evidence type="ECO:0000259" key="2">
    <source>
        <dbReference type="PROSITE" id="PS51746"/>
    </source>
</evidence>
<dbReference type="InterPro" id="IPR001932">
    <property type="entry name" value="PPM-type_phosphatase-like_dom"/>
</dbReference>
<feature type="region of interest" description="Disordered" evidence="1">
    <location>
        <begin position="277"/>
        <end position="355"/>
    </location>
</feature>
<gene>
    <name evidence="3" type="ORF">EV664_105224</name>
</gene>
<feature type="domain" description="PPM-type phosphatase" evidence="2">
    <location>
        <begin position="26"/>
        <end position="250"/>
    </location>
</feature>
<reference evidence="3 4" key="1">
    <citation type="submission" date="2019-03" db="EMBL/GenBank/DDBJ databases">
        <title>Genomic Encyclopedia of Type Strains, Phase IV (KMG-IV): sequencing the most valuable type-strain genomes for metagenomic binning, comparative biology and taxonomic classification.</title>
        <authorList>
            <person name="Goeker M."/>
        </authorList>
    </citation>
    <scope>NUCLEOTIDE SEQUENCE [LARGE SCALE GENOMIC DNA]</scope>
    <source>
        <strain evidence="3 4">DSM 25059</strain>
    </source>
</reference>
<dbReference type="Proteomes" id="UP000295493">
    <property type="component" value="Unassembled WGS sequence"/>
</dbReference>
<dbReference type="SMART" id="SM00332">
    <property type="entry name" value="PP2Cc"/>
    <property type="match status" value="1"/>
</dbReference>
<proteinExistence type="predicted"/>
<accession>A0A4R6FQF6</accession>
<sequence length="355" mass="37544">MFQDRLLTWLQRPTLPRATNFLTVSSALISTDVGGTRSENQDRALAFSLPSDHPGFPAARVYIVADGMGGMRDGAACASIGVAAFAASLIAAAAQSAERALNDAALVANDAVYRFAAGKGGTTLSAMLVLQNDAPFIANVGDSRIYAFGRGRGVERLTTDDTLVEAVGGSGRELIQFVGMGEGLQPHVQQSRSEHPRYAITSDGIHYIVPETLAAVAEHAPSIRAFAERAAAAARWCGSPDNATLIAFDLSERDDRVAPRASDGIIFSDSFSSLQIVPMGDQQPRPSAASPPVLGVAESEPSAQELQPAGQRQPEQPKRRRGKSQKSKAKEPAAAVQYEIVVEQPEHGAPTDADR</sequence>
<dbReference type="AlphaFoldDB" id="A0A4R6FQF6"/>
<name>A0A4R6FQF6_9SPHN</name>
<organism evidence="3 4">
    <name type="scientific">Stakelama pacifica</name>
    <dbReference type="NCBI Taxonomy" id="517720"/>
    <lineage>
        <taxon>Bacteria</taxon>
        <taxon>Pseudomonadati</taxon>
        <taxon>Pseudomonadota</taxon>
        <taxon>Alphaproteobacteria</taxon>
        <taxon>Sphingomonadales</taxon>
        <taxon>Sphingomonadaceae</taxon>
        <taxon>Stakelama</taxon>
    </lineage>
</organism>
<comment type="caution">
    <text evidence="3">The sequence shown here is derived from an EMBL/GenBank/DDBJ whole genome shotgun (WGS) entry which is preliminary data.</text>
</comment>
<dbReference type="RefSeq" id="WP_133495554.1">
    <property type="nucleotide sequence ID" value="NZ_BMLU01000005.1"/>
</dbReference>
<dbReference type="Gene3D" id="3.60.40.10">
    <property type="entry name" value="PPM-type phosphatase domain"/>
    <property type="match status" value="1"/>
</dbReference>
<protein>
    <submittedName>
        <fullName evidence="3">Serine/threonine protein phosphatase PrpC</fullName>
    </submittedName>
</protein>